<dbReference type="OrthoDB" id="206724at2759"/>
<reference evidence="3" key="1">
    <citation type="submission" date="2020-12" db="UniProtKB">
        <authorList>
            <consortium name="WormBaseParasite"/>
        </authorList>
    </citation>
    <scope>IDENTIFICATION</scope>
    <source>
        <strain evidence="3">MHco3</strain>
    </source>
</reference>
<keyword evidence="2" id="KW-1185">Reference proteome</keyword>
<evidence type="ECO:0000313" key="2">
    <source>
        <dbReference type="Proteomes" id="UP000025227"/>
    </source>
</evidence>
<evidence type="ECO:0000256" key="1">
    <source>
        <dbReference type="SAM" id="SignalP"/>
    </source>
</evidence>
<dbReference type="OMA" id="GFNEYRQ"/>
<feature type="chain" id="PRO_5029495755" evidence="1">
    <location>
        <begin position="27"/>
        <end position="92"/>
    </location>
</feature>
<sequence>SETSPFSMHAAVLLLVFVVLEQSALGFGVDINLPYRYSRMFGDQPLSALGNVQNVKRRPSSEDDTFQRYLGFGANSIFSPRFGFNEYRQDWK</sequence>
<dbReference type="Proteomes" id="UP000025227">
    <property type="component" value="Unplaced"/>
</dbReference>
<accession>A0A7I4YY36</accession>
<evidence type="ECO:0000313" key="3">
    <source>
        <dbReference type="WBParaSite" id="HCON_00162650-00001"/>
    </source>
</evidence>
<proteinExistence type="predicted"/>
<dbReference type="WBParaSite" id="HCON_00162650-00001">
    <property type="protein sequence ID" value="HCON_00162650-00001"/>
    <property type="gene ID" value="HCON_00162650"/>
</dbReference>
<organism evidence="2 3">
    <name type="scientific">Haemonchus contortus</name>
    <name type="common">Barber pole worm</name>
    <dbReference type="NCBI Taxonomy" id="6289"/>
    <lineage>
        <taxon>Eukaryota</taxon>
        <taxon>Metazoa</taxon>
        <taxon>Ecdysozoa</taxon>
        <taxon>Nematoda</taxon>
        <taxon>Chromadorea</taxon>
        <taxon>Rhabditida</taxon>
        <taxon>Rhabditina</taxon>
        <taxon>Rhabditomorpha</taxon>
        <taxon>Strongyloidea</taxon>
        <taxon>Trichostrongylidae</taxon>
        <taxon>Haemonchus</taxon>
    </lineage>
</organism>
<dbReference type="AlphaFoldDB" id="A0A7I4YY36"/>
<keyword evidence="1" id="KW-0732">Signal</keyword>
<feature type="signal peptide" evidence="1">
    <location>
        <begin position="1"/>
        <end position="26"/>
    </location>
</feature>
<name>A0A7I4YY36_HAECO</name>
<protein>
    <submittedName>
        <fullName evidence="3">Secreted protein</fullName>
    </submittedName>
</protein>